<evidence type="ECO:0000256" key="9">
    <source>
        <dbReference type="HAMAP-Rule" id="MF_01200"/>
    </source>
</evidence>
<dbReference type="SUPFAM" id="SSF51366">
    <property type="entry name" value="Ribulose-phoshate binding barrel"/>
    <property type="match status" value="1"/>
</dbReference>
<accession>A0A2L2XBD6</accession>
<gene>
    <name evidence="9" type="primary">pyrF</name>
    <name evidence="14" type="ORF">DCCM_2090</name>
</gene>
<dbReference type="RefSeq" id="WP_165792026.1">
    <property type="nucleotide sequence ID" value="NZ_BFAV01000071.1"/>
</dbReference>
<evidence type="ECO:0000256" key="3">
    <source>
        <dbReference type="ARBA" id="ARBA00011738"/>
    </source>
</evidence>
<feature type="active site" description="For OMPdecase activity" evidence="10">
    <location>
        <position position="64"/>
    </location>
</feature>
<comment type="caution">
    <text evidence="14">The sequence shown here is derived from an EMBL/GenBank/DDBJ whole genome shotgun (WGS) entry which is preliminary data.</text>
</comment>
<dbReference type="FunFam" id="3.20.20.70:FF:000015">
    <property type="entry name" value="Orotidine 5'-phosphate decarboxylase"/>
    <property type="match status" value="1"/>
</dbReference>
<feature type="domain" description="Orotidine 5'-phosphate decarboxylase" evidence="13">
    <location>
        <begin position="7"/>
        <end position="233"/>
    </location>
</feature>
<dbReference type="UniPathway" id="UPA00070">
    <property type="reaction ID" value="UER00120"/>
</dbReference>
<evidence type="ECO:0000256" key="5">
    <source>
        <dbReference type="ARBA" id="ARBA00022975"/>
    </source>
</evidence>
<evidence type="ECO:0000256" key="8">
    <source>
        <dbReference type="ARBA" id="ARBA00061012"/>
    </source>
</evidence>
<feature type="binding site" evidence="9 11">
    <location>
        <position position="188"/>
    </location>
    <ligand>
        <name>substrate</name>
    </ligand>
</feature>
<feature type="binding site" evidence="9 11">
    <location>
        <position position="13"/>
    </location>
    <ligand>
        <name>substrate</name>
    </ligand>
</feature>
<comment type="catalytic activity">
    <reaction evidence="7 9 12">
        <text>orotidine 5'-phosphate + H(+) = UMP + CO2</text>
        <dbReference type="Rhea" id="RHEA:11596"/>
        <dbReference type="ChEBI" id="CHEBI:15378"/>
        <dbReference type="ChEBI" id="CHEBI:16526"/>
        <dbReference type="ChEBI" id="CHEBI:57538"/>
        <dbReference type="ChEBI" id="CHEBI:57865"/>
        <dbReference type="EC" id="4.1.1.23"/>
    </reaction>
</comment>
<proteinExistence type="inferred from homology"/>
<dbReference type="Gene3D" id="3.20.20.70">
    <property type="entry name" value="Aldolase class I"/>
    <property type="match status" value="1"/>
</dbReference>
<dbReference type="GO" id="GO:0004590">
    <property type="term" value="F:orotidine-5'-phosphate decarboxylase activity"/>
    <property type="evidence" value="ECO:0007669"/>
    <property type="project" value="UniProtKB-UniRule"/>
</dbReference>
<keyword evidence="5 9" id="KW-0665">Pyrimidine biosynthesis</keyword>
<feature type="active site" description="For OMPdecase activity" evidence="10">
    <location>
        <position position="67"/>
    </location>
</feature>
<dbReference type="SMART" id="SM00934">
    <property type="entry name" value="OMPdecase"/>
    <property type="match status" value="1"/>
</dbReference>
<evidence type="ECO:0000256" key="2">
    <source>
        <dbReference type="ARBA" id="ARBA00004861"/>
    </source>
</evidence>
<dbReference type="PROSITE" id="PS00156">
    <property type="entry name" value="OMPDECASE"/>
    <property type="match status" value="1"/>
</dbReference>
<comment type="function">
    <text evidence="1 9">Catalyzes the decarboxylation of orotidine 5'-monophosphate (OMP) to uridine 5'-monophosphate (UMP).</text>
</comment>
<dbReference type="NCBIfam" id="NF001273">
    <property type="entry name" value="PRK00230.1"/>
    <property type="match status" value="1"/>
</dbReference>
<evidence type="ECO:0000256" key="4">
    <source>
        <dbReference type="ARBA" id="ARBA00022793"/>
    </source>
</evidence>
<evidence type="ECO:0000256" key="10">
    <source>
        <dbReference type="PIRSR" id="PIRSR614732-1"/>
    </source>
</evidence>
<dbReference type="EMBL" id="BFAV01000071">
    <property type="protein sequence ID" value="GBF32993.1"/>
    <property type="molecule type" value="Genomic_DNA"/>
</dbReference>
<evidence type="ECO:0000256" key="6">
    <source>
        <dbReference type="ARBA" id="ARBA00023239"/>
    </source>
</evidence>
<feature type="active site" description="Proton donor" evidence="9">
    <location>
        <position position="64"/>
    </location>
</feature>
<dbReference type="CDD" id="cd04725">
    <property type="entry name" value="OMP_decarboxylase_like"/>
    <property type="match status" value="1"/>
</dbReference>
<dbReference type="GO" id="GO:0044205">
    <property type="term" value="P:'de novo' UMP biosynthetic process"/>
    <property type="evidence" value="ECO:0007669"/>
    <property type="project" value="UniProtKB-UniRule"/>
</dbReference>
<dbReference type="InterPro" id="IPR018089">
    <property type="entry name" value="OMPdecase_AS"/>
</dbReference>
<evidence type="ECO:0000259" key="13">
    <source>
        <dbReference type="SMART" id="SM00934"/>
    </source>
</evidence>
<dbReference type="Pfam" id="PF00215">
    <property type="entry name" value="OMPdecase"/>
    <property type="match status" value="1"/>
</dbReference>
<dbReference type="InterPro" id="IPR014732">
    <property type="entry name" value="OMPdecase"/>
</dbReference>
<protein>
    <recommendedName>
        <fullName evidence="9">Orotidine 5'-phosphate decarboxylase</fullName>
        <ecNumber evidence="9">4.1.1.23</ecNumber>
    </recommendedName>
    <alternativeName>
        <fullName evidence="9">OMP decarboxylase</fullName>
        <shortName evidence="9">OMPDCase</shortName>
        <shortName evidence="9">OMPdecase</shortName>
    </alternativeName>
</protein>
<dbReference type="NCBIfam" id="TIGR01740">
    <property type="entry name" value="pyrF"/>
    <property type="match status" value="1"/>
</dbReference>
<organism evidence="14 15">
    <name type="scientific">Desulfocucumis palustris</name>
    <dbReference type="NCBI Taxonomy" id="1898651"/>
    <lineage>
        <taxon>Bacteria</taxon>
        <taxon>Bacillati</taxon>
        <taxon>Bacillota</taxon>
        <taxon>Clostridia</taxon>
        <taxon>Eubacteriales</taxon>
        <taxon>Desulfocucumaceae</taxon>
        <taxon>Desulfocucumis</taxon>
    </lineage>
</organism>
<evidence type="ECO:0000313" key="14">
    <source>
        <dbReference type="EMBL" id="GBF32993.1"/>
    </source>
</evidence>
<feature type="binding site" evidence="9 11">
    <location>
        <position position="126"/>
    </location>
    <ligand>
        <name>substrate</name>
    </ligand>
</feature>
<feature type="binding site" evidence="9 11">
    <location>
        <position position="218"/>
    </location>
    <ligand>
        <name>substrate</name>
    </ligand>
</feature>
<evidence type="ECO:0000256" key="12">
    <source>
        <dbReference type="RuleBase" id="RU000512"/>
    </source>
</evidence>
<keyword evidence="15" id="KW-1185">Reference proteome</keyword>
<comment type="pathway">
    <text evidence="2 9 12">Pyrimidine metabolism; UMP biosynthesis via de novo pathway; UMP from orotate: step 2/2.</text>
</comment>
<dbReference type="GO" id="GO:0005829">
    <property type="term" value="C:cytosol"/>
    <property type="evidence" value="ECO:0007669"/>
    <property type="project" value="TreeGrafter"/>
</dbReference>
<dbReference type="EC" id="4.1.1.23" evidence="9"/>
<comment type="subunit">
    <text evidence="3 9">Homodimer.</text>
</comment>
<dbReference type="HAMAP" id="MF_01200_B">
    <property type="entry name" value="OMPdecase_type1_B"/>
    <property type="match status" value="1"/>
</dbReference>
<feature type="binding site" evidence="9 11">
    <location>
        <position position="35"/>
    </location>
    <ligand>
        <name>substrate</name>
    </ligand>
</feature>
<keyword evidence="6 9" id="KW-0456">Lyase</keyword>
<feature type="binding site" evidence="9 11">
    <location>
        <position position="217"/>
    </location>
    <ligand>
        <name>substrate</name>
    </ligand>
</feature>
<evidence type="ECO:0000313" key="15">
    <source>
        <dbReference type="Proteomes" id="UP000239549"/>
    </source>
</evidence>
<sequence length="247" mass="26004">MLNGKDRLIVALDVSDGRRALELVDMLAPFTGMFKVGMELFYSGGADMVKEIKKKGGKIFLDLKMHDIPNTVSRAAGALAGLGVDMLNVHAAGGREMMRQAALAAREGAAAAGNKPPLVIAVTVLTSISQEMFNNEMGLQGKIIDRVTAWAEITREAGLDGVVSSPLEIAAIRRACGDDFIIVTPGIRPSGSVRADQKRVMTPGEAVKDGASYIVAGRPITGAEDPAAAARAITEEMDAVLEKGCVR</sequence>
<name>A0A2L2XBD6_9FIRM</name>
<dbReference type="GO" id="GO:0006207">
    <property type="term" value="P:'de novo' pyrimidine nucleobase biosynthetic process"/>
    <property type="evidence" value="ECO:0007669"/>
    <property type="project" value="InterPro"/>
</dbReference>
<dbReference type="Proteomes" id="UP000239549">
    <property type="component" value="Unassembled WGS sequence"/>
</dbReference>
<reference evidence="15" key="1">
    <citation type="submission" date="2018-02" db="EMBL/GenBank/DDBJ databases">
        <title>Genome sequence of Desulfocucumis palustris strain NAW-5.</title>
        <authorList>
            <person name="Watanabe M."/>
            <person name="Kojima H."/>
            <person name="Fukui M."/>
        </authorList>
    </citation>
    <scope>NUCLEOTIDE SEQUENCE [LARGE SCALE GENOMIC DNA]</scope>
    <source>
        <strain evidence="15">NAW-5</strain>
    </source>
</reference>
<dbReference type="InterPro" id="IPR013785">
    <property type="entry name" value="Aldolase_TIM"/>
</dbReference>
<dbReference type="InterPro" id="IPR001754">
    <property type="entry name" value="OMPdeCOase_dom"/>
</dbReference>
<evidence type="ECO:0000256" key="1">
    <source>
        <dbReference type="ARBA" id="ARBA00002356"/>
    </source>
</evidence>
<dbReference type="PANTHER" id="PTHR32119:SF2">
    <property type="entry name" value="OROTIDINE 5'-PHOSPHATE DECARBOXYLASE"/>
    <property type="match status" value="1"/>
</dbReference>
<feature type="binding site" evidence="9 11">
    <location>
        <position position="197"/>
    </location>
    <ligand>
        <name>substrate</name>
    </ligand>
</feature>
<dbReference type="InterPro" id="IPR047596">
    <property type="entry name" value="OMPdecase_bac"/>
</dbReference>
<keyword evidence="4 9" id="KW-0210">Decarboxylase</keyword>
<feature type="binding site" evidence="9">
    <location>
        <begin position="62"/>
        <end position="71"/>
    </location>
    <ligand>
        <name>substrate</name>
    </ligand>
</feature>
<comment type="similarity">
    <text evidence="8 9">Belongs to the OMP decarboxylase family. Type 1 subfamily.</text>
</comment>
<dbReference type="InterPro" id="IPR011060">
    <property type="entry name" value="RibuloseP-bd_barrel"/>
</dbReference>
<dbReference type="PANTHER" id="PTHR32119">
    <property type="entry name" value="OROTIDINE 5'-PHOSPHATE DECARBOXYLASE"/>
    <property type="match status" value="1"/>
</dbReference>
<feature type="active site" description="For OMPdecase activity" evidence="10">
    <location>
        <position position="62"/>
    </location>
</feature>
<dbReference type="AlphaFoldDB" id="A0A2L2XBD6"/>
<evidence type="ECO:0000256" key="7">
    <source>
        <dbReference type="ARBA" id="ARBA00049157"/>
    </source>
</evidence>
<evidence type="ECO:0000256" key="11">
    <source>
        <dbReference type="PIRSR" id="PIRSR614732-2"/>
    </source>
</evidence>